<dbReference type="Proteomes" id="UP001492380">
    <property type="component" value="Unassembled WGS sequence"/>
</dbReference>
<keyword evidence="1" id="KW-0175">Coiled coil</keyword>
<protein>
    <submittedName>
        <fullName evidence="2">Uncharacterized protein</fullName>
    </submittedName>
</protein>
<evidence type="ECO:0000256" key="1">
    <source>
        <dbReference type="SAM" id="Coils"/>
    </source>
</evidence>
<accession>A0ABR1Z0J2</accession>
<comment type="caution">
    <text evidence="2">The sequence shown here is derived from an EMBL/GenBank/DDBJ whole genome shotgun (WGS) entry which is preliminary data.</text>
</comment>
<keyword evidence="3" id="KW-1185">Reference proteome</keyword>
<evidence type="ECO:0000313" key="3">
    <source>
        <dbReference type="Proteomes" id="UP001492380"/>
    </source>
</evidence>
<name>A0ABR1Z0J2_9PEZI</name>
<evidence type="ECO:0000313" key="2">
    <source>
        <dbReference type="EMBL" id="KAK8244488.1"/>
    </source>
</evidence>
<organism evidence="2 3">
    <name type="scientific">Phyllosticta capitalensis</name>
    <dbReference type="NCBI Taxonomy" id="121624"/>
    <lineage>
        <taxon>Eukaryota</taxon>
        <taxon>Fungi</taxon>
        <taxon>Dikarya</taxon>
        <taxon>Ascomycota</taxon>
        <taxon>Pezizomycotina</taxon>
        <taxon>Dothideomycetes</taxon>
        <taxon>Dothideomycetes incertae sedis</taxon>
        <taxon>Botryosphaeriales</taxon>
        <taxon>Phyllostictaceae</taxon>
        <taxon>Phyllosticta</taxon>
    </lineage>
</organism>
<gene>
    <name evidence="2" type="ORF">HDK90DRAFT_463308</name>
</gene>
<proteinExistence type="predicted"/>
<dbReference type="EMBL" id="JBBWRZ010000002">
    <property type="protein sequence ID" value="KAK8244488.1"/>
    <property type="molecule type" value="Genomic_DNA"/>
</dbReference>
<feature type="coiled-coil region" evidence="1">
    <location>
        <begin position="30"/>
        <end position="79"/>
    </location>
</feature>
<sequence length="146" mass="16670">MELAESDNENGQAKKKLSYEQDEALRITMIKAELAKREKINAKLMKMIEEIMDHAKFIQEDMEENNKEFESLKKLLDEDKCSSIEQLGAVEGSLFRTSTGGKLADFEAEIALDLASENLEMALRLIKIEKKTRERMVLLAGLEDED</sequence>
<reference evidence="2 3" key="1">
    <citation type="submission" date="2024-04" db="EMBL/GenBank/DDBJ databases">
        <title>Phyllosticta paracitricarpa is synonymous to the EU quarantine fungus P. citricarpa based on phylogenomic analyses.</title>
        <authorList>
            <consortium name="Lawrence Berkeley National Laboratory"/>
            <person name="Van Ingen-Buijs V.A."/>
            <person name="Van Westerhoven A.C."/>
            <person name="Haridas S."/>
            <person name="Skiadas P."/>
            <person name="Martin F."/>
            <person name="Groenewald J.Z."/>
            <person name="Crous P.W."/>
            <person name="Seidl M.F."/>
        </authorList>
    </citation>
    <scope>NUCLEOTIDE SEQUENCE [LARGE SCALE GENOMIC DNA]</scope>
    <source>
        <strain evidence="2 3">CBS 123374</strain>
    </source>
</reference>